<feature type="transmembrane region" description="Helical" evidence="5">
    <location>
        <begin position="27"/>
        <end position="45"/>
    </location>
</feature>
<evidence type="ECO:0000259" key="6">
    <source>
        <dbReference type="SMART" id="SM00534"/>
    </source>
</evidence>
<dbReference type="InterPro" id="IPR045076">
    <property type="entry name" value="MutS"/>
</dbReference>
<dbReference type="InterPro" id="IPR036187">
    <property type="entry name" value="DNA_mismatch_repair_MutS_sf"/>
</dbReference>
<gene>
    <name evidence="7" type="ORF">I5M32_14770</name>
</gene>
<dbReference type="Pfam" id="PF00488">
    <property type="entry name" value="MutS_V"/>
    <property type="match status" value="1"/>
</dbReference>
<feature type="transmembrane region" description="Helical" evidence="5">
    <location>
        <begin position="51"/>
        <end position="67"/>
    </location>
</feature>
<dbReference type="Proteomes" id="UP000660024">
    <property type="component" value="Unassembled WGS sequence"/>
</dbReference>
<dbReference type="SMART" id="SM00534">
    <property type="entry name" value="MUTSac"/>
    <property type="match status" value="1"/>
</dbReference>
<feature type="coiled-coil region" evidence="4">
    <location>
        <begin position="2"/>
        <end position="29"/>
    </location>
</feature>
<keyword evidence="1" id="KW-0547">Nucleotide-binding</keyword>
<keyword evidence="8" id="KW-1185">Reference proteome</keyword>
<evidence type="ECO:0000256" key="1">
    <source>
        <dbReference type="ARBA" id="ARBA00022741"/>
    </source>
</evidence>
<keyword evidence="3" id="KW-0238">DNA-binding</keyword>
<organism evidence="7 8">
    <name type="scientific">Pedobacter segetis</name>
    <dbReference type="NCBI Taxonomy" id="2793069"/>
    <lineage>
        <taxon>Bacteria</taxon>
        <taxon>Pseudomonadati</taxon>
        <taxon>Bacteroidota</taxon>
        <taxon>Sphingobacteriia</taxon>
        <taxon>Sphingobacteriales</taxon>
        <taxon>Sphingobacteriaceae</taxon>
        <taxon>Pedobacter</taxon>
    </lineage>
</organism>
<keyword evidence="5" id="KW-0472">Membrane</keyword>
<accession>A0ABS1BMV2</accession>
<dbReference type="PANTHER" id="PTHR11361:SF99">
    <property type="entry name" value="DNA MISMATCH REPAIR PROTEIN"/>
    <property type="match status" value="1"/>
</dbReference>
<evidence type="ECO:0000256" key="2">
    <source>
        <dbReference type="ARBA" id="ARBA00022840"/>
    </source>
</evidence>
<evidence type="ECO:0000313" key="7">
    <source>
        <dbReference type="EMBL" id="MBK0384228.1"/>
    </source>
</evidence>
<keyword evidence="4" id="KW-0175">Coiled coil</keyword>
<keyword evidence="5" id="KW-1133">Transmembrane helix</keyword>
<evidence type="ECO:0000256" key="3">
    <source>
        <dbReference type="ARBA" id="ARBA00023125"/>
    </source>
</evidence>
<sequence>MIEDYIVQRENLEKEIRAFKKLINQYSFARLFLFGLDILLVYLFFNQGIEALIVITTLSLIGFLYLVKVQTNHQNHLKFLITKELLVKNEINVKDGKTNIYDDGTRFCNPNHPYTDDLDIFGEHSLFAYLNRCSTLDAQNLLAKWLSVYAEKTIIEERQKAVEELSGKQENNLNFRARLFGLNLNEIPTLKLFFKDYLPNKLDFLKKKPTKVFVAAIPIITTGVLFAAVIFNGILWNILGLTLLLSGAGYMFYKKDIDALHEQISKSVSGLENYAENLKWIEQVEWASSLLVNLKSSIKKGDNLISKEIFELSKILNSLNSRLNPIVGIFLNLFFQWDLKTLKRLAVWEAKNQLEIINAFDVLVNFESLLSLATLGHNHSDWVYPKILNSHHLNTVAIGHPLITDQKRIANDFHLTDNITIDIITGSNMAGKSTFLRTIGINMVLAFAGAKVCAEKMETSIFSLISYMRIKDSLANQTSTFKAEIDRLKMILDFTTANQNSFVLIDEMLRGTNSKDKYLGSKVLIKKLITQKTPGLIATHDLQIADLEKEYPKQLRNYHFDITVEKQEMYFDYKIKIGECKTFNASMLLKAIGIEIEE</sequence>
<keyword evidence="2" id="KW-0067">ATP-binding</keyword>
<feature type="transmembrane region" description="Helical" evidence="5">
    <location>
        <begin position="212"/>
        <end position="230"/>
    </location>
</feature>
<dbReference type="SUPFAM" id="SSF52540">
    <property type="entry name" value="P-loop containing nucleoside triphosphate hydrolases"/>
    <property type="match status" value="1"/>
</dbReference>
<comment type="caution">
    <text evidence="7">The sequence shown here is derived from an EMBL/GenBank/DDBJ whole genome shotgun (WGS) entry which is preliminary data.</text>
</comment>
<dbReference type="Gene3D" id="1.10.1420.10">
    <property type="match status" value="1"/>
</dbReference>
<keyword evidence="5" id="KW-0812">Transmembrane</keyword>
<protein>
    <submittedName>
        <fullName evidence="7">DNA mismatch repair protein MutS</fullName>
    </submittedName>
</protein>
<evidence type="ECO:0000256" key="5">
    <source>
        <dbReference type="SAM" id="Phobius"/>
    </source>
</evidence>
<dbReference type="InterPro" id="IPR027417">
    <property type="entry name" value="P-loop_NTPase"/>
</dbReference>
<dbReference type="InterPro" id="IPR000432">
    <property type="entry name" value="DNA_mismatch_repair_MutS_C"/>
</dbReference>
<evidence type="ECO:0000313" key="8">
    <source>
        <dbReference type="Proteomes" id="UP000660024"/>
    </source>
</evidence>
<proteinExistence type="predicted"/>
<dbReference type="EMBL" id="JAEHFY010000025">
    <property type="protein sequence ID" value="MBK0384228.1"/>
    <property type="molecule type" value="Genomic_DNA"/>
</dbReference>
<name>A0ABS1BMV2_9SPHI</name>
<dbReference type="Gene3D" id="3.40.50.300">
    <property type="entry name" value="P-loop containing nucleotide triphosphate hydrolases"/>
    <property type="match status" value="1"/>
</dbReference>
<dbReference type="PANTHER" id="PTHR11361">
    <property type="entry name" value="DNA MISMATCH REPAIR PROTEIN MUTS FAMILY MEMBER"/>
    <property type="match status" value="1"/>
</dbReference>
<feature type="domain" description="DNA mismatch repair proteins mutS family" evidence="6">
    <location>
        <begin position="419"/>
        <end position="596"/>
    </location>
</feature>
<reference evidence="7 8" key="1">
    <citation type="submission" date="2020-12" db="EMBL/GenBank/DDBJ databases">
        <title>Bacterial novel species Pedobacter sp. SD-b isolated from soil.</title>
        <authorList>
            <person name="Jung H.-Y."/>
        </authorList>
    </citation>
    <scope>NUCLEOTIDE SEQUENCE [LARGE SCALE GENOMIC DNA]</scope>
    <source>
        <strain evidence="7 8">SD-b</strain>
    </source>
</reference>
<dbReference type="RefSeq" id="WP_200587736.1">
    <property type="nucleotide sequence ID" value="NZ_JAEHFY010000025.1"/>
</dbReference>
<evidence type="ECO:0000256" key="4">
    <source>
        <dbReference type="SAM" id="Coils"/>
    </source>
</evidence>
<dbReference type="SUPFAM" id="SSF48334">
    <property type="entry name" value="DNA repair protein MutS, domain III"/>
    <property type="match status" value="1"/>
</dbReference>